<dbReference type="PANTHER" id="PTHR20903:SF0">
    <property type="entry name" value="PREFOLDIN SUBUNIT 1"/>
    <property type="match status" value="1"/>
</dbReference>
<evidence type="ECO:0000256" key="9">
    <source>
        <dbReference type="SAM" id="Coils"/>
    </source>
</evidence>
<evidence type="ECO:0000256" key="6">
    <source>
        <dbReference type="ARBA" id="ARBA00023186"/>
    </source>
</evidence>
<feature type="coiled-coil region" evidence="9">
    <location>
        <begin position="18"/>
        <end position="109"/>
    </location>
</feature>
<evidence type="ECO:0000256" key="5">
    <source>
        <dbReference type="ARBA" id="ARBA00022490"/>
    </source>
</evidence>
<proteinExistence type="inferred from homology"/>
<comment type="similarity">
    <text evidence="2">Belongs to the prefoldin subunit beta family.</text>
</comment>
<keyword evidence="6" id="KW-0143">Chaperone</keyword>
<dbReference type="InterPro" id="IPR012713">
    <property type="entry name" value="PfdB"/>
</dbReference>
<evidence type="ECO:0000256" key="2">
    <source>
        <dbReference type="ARBA" id="ARBA00008045"/>
    </source>
</evidence>
<protein>
    <recommendedName>
        <fullName evidence="4">Prefoldin subunit beta</fullName>
    </recommendedName>
    <alternativeName>
        <fullName evidence="8">GimC subunit beta</fullName>
    </alternativeName>
</protein>
<dbReference type="EMBL" id="LNQE01001182">
    <property type="protein sequence ID" value="KUG20520.1"/>
    <property type="molecule type" value="Genomic_DNA"/>
</dbReference>
<evidence type="ECO:0000256" key="1">
    <source>
        <dbReference type="ARBA" id="ARBA00004496"/>
    </source>
</evidence>
<comment type="subcellular location">
    <subcellularLocation>
        <location evidence="1">Cytoplasm</location>
    </subcellularLocation>
</comment>
<name>A0A0W8FHY8_9ZZZZ</name>
<evidence type="ECO:0000256" key="3">
    <source>
        <dbReference type="ARBA" id="ARBA00011716"/>
    </source>
</evidence>
<evidence type="ECO:0000256" key="7">
    <source>
        <dbReference type="ARBA" id="ARBA00025077"/>
    </source>
</evidence>
<dbReference type="InterPro" id="IPR009053">
    <property type="entry name" value="Prefoldin"/>
</dbReference>
<organism evidence="10">
    <name type="scientific">hydrocarbon metagenome</name>
    <dbReference type="NCBI Taxonomy" id="938273"/>
    <lineage>
        <taxon>unclassified sequences</taxon>
        <taxon>metagenomes</taxon>
        <taxon>ecological metagenomes</taxon>
    </lineage>
</organism>
<keyword evidence="5" id="KW-0963">Cytoplasm</keyword>
<comment type="caution">
    <text evidence="10">The sequence shown here is derived from an EMBL/GenBank/DDBJ whole genome shotgun (WGS) entry which is preliminary data.</text>
</comment>
<dbReference type="HAMAP" id="MF_00307">
    <property type="entry name" value="PfdB"/>
    <property type="match status" value="1"/>
</dbReference>
<dbReference type="SUPFAM" id="SSF46579">
    <property type="entry name" value="Prefoldin"/>
    <property type="match status" value="1"/>
</dbReference>
<dbReference type="CDD" id="cd23162">
    <property type="entry name" value="Prefoldin_beta_GimC"/>
    <property type="match status" value="1"/>
</dbReference>
<dbReference type="GO" id="GO:0016272">
    <property type="term" value="C:prefoldin complex"/>
    <property type="evidence" value="ECO:0007669"/>
    <property type="project" value="InterPro"/>
</dbReference>
<dbReference type="GO" id="GO:0044183">
    <property type="term" value="F:protein folding chaperone"/>
    <property type="evidence" value="ECO:0007669"/>
    <property type="project" value="TreeGrafter"/>
</dbReference>
<evidence type="ECO:0000313" key="10">
    <source>
        <dbReference type="EMBL" id="KUG20520.1"/>
    </source>
</evidence>
<reference evidence="10" key="1">
    <citation type="journal article" date="2015" name="Proc. Natl. Acad. Sci. U.S.A.">
        <title>Networks of energetic and metabolic interactions define dynamics in microbial communities.</title>
        <authorList>
            <person name="Embree M."/>
            <person name="Liu J.K."/>
            <person name="Al-Bassam M.M."/>
            <person name="Zengler K."/>
        </authorList>
    </citation>
    <scope>NUCLEOTIDE SEQUENCE</scope>
</reference>
<dbReference type="NCBIfam" id="TIGR02338">
    <property type="entry name" value="gimC_beta"/>
    <property type="match status" value="1"/>
</dbReference>
<evidence type="ECO:0000256" key="8">
    <source>
        <dbReference type="ARBA" id="ARBA00033461"/>
    </source>
</evidence>
<dbReference type="GO" id="GO:0005737">
    <property type="term" value="C:cytoplasm"/>
    <property type="evidence" value="ECO:0007669"/>
    <property type="project" value="UniProtKB-SubCell"/>
</dbReference>
<dbReference type="GO" id="GO:0051082">
    <property type="term" value="F:unfolded protein binding"/>
    <property type="evidence" value="ECO:0007669"/>
    <property type="project" value="InterPro"/>
</dbReference>
<comment type="subunit">
    <text evidence="3">Heterohexamer of two alpha and four beta subunits.</text>
</comment>
<dbReference type="PANTHER" id="PTHR20903">
    <property type="entry name" value="PREFOLDIN SUBUNIT 1-RELATED"/>
    <property type="match status" value="1"/>
</dbReference>
<keyword evidence="9" id="KW-0175">Coiled coil</keyword>
<comment type="function">
    <text evidence="7">Molecular chaperone capable of stabilizing a range of proteins. Seems to fulfill an ATP-independent, HSP70-like function in archaeal de novo protein folding.</text>
</comment>
<dbReference type="Pfam" id="PF01920">
    <property type="entry name" value="Prefoldin_2"/>
    <property type="match status" value="1"/>
</dbReference>
<evidence type="ECO:0000256" key="4">
    <source>
        <dbReference type="ARBA" id="ARBA00016304"/>
    </source>
</evidence>
<accession>A0A0W8FHY8</accession>
<dbReference type="InterPro" id="IPR002777">
    <property type="entry name" value="PFD_beta-like"/>
</dbReference>
<sequence>MKGMDNIPPKVQNQLAMLQQMQQQLQTIVSQKAQYEMAVREARRAVEELNGLPDDATVFMNVGSVMMQKNRETVLASLNEKVETLELRIKSLEKQEKALQGRFEQLSNQIKGALEGKPPSAS</sequence>
<dbReference type="Gene3D" id="1.10.287.370">
    <property type="match status" value="1"/>
</dbReference>
<gene>
    <name evidence="10" type="ORF">ASZ90_009741</name>
</gene>
<dbReference type="AlphaFoldDB" id="A0A0W8FHY8"/>